<dbReference type="EMBL" id="ML743555">
    <property type="protein sequence ID" value="KAE8142122.1"/>
    <property type="molecule type" value="Genomic_DNA"/>
</dbReference>
<evidence type="ECO:0000313" key="2">
    <source>
        <dbReference type="Proteomes" id="UP000325672"/>
    </source>
</evidence>
<reference evidence="1 2" key="1">
    <citation type="submission" date="2019-04" db="EMBL/GenBank/DDBJ databases">
        <title>Friends and foes A comparative genomics study of 23 Aspergillus species from section Flavi.</title>
        <authorList>
            <consortium name="DOE Joint Genome Institute"/>
            <person name="Kjaerbolling I."/>
            <person name="Vesth T."/>
            <person name="Frisvad J.C."/>
            <person name="Nybo J.L."/>
            <person name="Theobald S."/>
            <person name="Kildgaard S."/>
            <person name="Isbrandt T."/>
            <person name="Kuo A."/>
            <person name="Sato A."/>
            <person name="Lyhne E.K."/>
            <person name="Kogle M.E."/>
            <person name="Wiebenga A."/>
            <person name="Kun R.S."/>
            <person name="Lubbers R.J."/>
            <person name="Makela M.R."/>
            <person name="Barry K."/>
            <person name="Chovatia M."/>
            <person name="Clum A."/>
            <person name="Daum C."/>
            <person name="Haridas S."/>
            <person name="He G."/>
            <person name="LaButti K."/>
            <person name="Lipzen A."/>
            <person name="Mondo S."/>
            <person name="Riley R."/>
            <person name="Salamov A."/>
            <person name="Simmons B.A."/>
            <person name="Magnuson J.K."/>
            <person name="Henrissat B."/>
            <person name="Mortensen U.H."/>
            <person name="Larsen T.O."/>
            <person name="Devries R.P."/>
            <person name="Grigoriev I.V."/>
            <person name="Machida M."/>
            <person name="Baker S.E."/>
            <person name="Andersen M.R."/>
        </authorList>
    </citation>
    <scope>NUCLEOTIDE SEQUENCE [LARGE SCALE GENOMIC DNA]</scope>
    <source>
        <strain evidence="1 2">CBS 117625</strain>
    </source>
</reference>
<dbReference type="RefSeq" id="XP_031918185.1">
    <property type="nucleotide sequence ID" value="XM_032053384.1"/>
</dbReference>
<evidence type="ECO:0000313" key="1">
    <source>
        <dbReference type="EMBL" id="KAE8142122.1"/>
    </source>
</evidence>
<feature type="non-terminal residue" evidence="1">
    <location>
        <position position="83"/>
    </location>
</feature>
<protein>
    <submittedName>
        <fullName evidence="1">Uncharacterized protein</fullName>
    </submittedName>
</protein>
<name>A0A5N6T751_ASPPS</name>
<proteinExistence type="predicted"/>
<gene>
    <name evidence="1" type="ORF">BDV38DRAFT_235892</name>
</gene>
<organism evidence="1 2">
    <name type="scientific">Aspergillus pseudotamarii</name>
    <dbReference type="NCBI Taxonomy" id="132259"/>
    <lineage>
        <taxon>Eukaryota</taxon>
        <taxon>Fungi</taxon>
        <taxon>Dikarya</taxon>
        <taxon>Ascomycota</taxon>
        <taxon>Pezizomycotina</taxon>
        <taxon>Eurotiomycetes</taxon>
        <taxon>Eurotiomycetidae</taxon>
        <taxon>Eurotiales</taxon>
        <taxon>Aspergillaceae</taxon>
        <taxon>Aspergillus</taxon>
        <taxon>Aspergillus subgen. Circumdati</taxon>
    </lineage>
</organism>
<keyword evidence="2" id="KW-1185">Reference proteome</keyword>
<sequence>MIDRHWVSSMGLIRSHGTGHQPYRTPRRKALSKRSQRIRVPKLSGALLLDPLSLILSQDPRLAPPSCPCGDVLGFFFFVFFPF</sequence>
<dbReference type="AlphaFoldDB" id="A0A5N6T751"/>
<dbReference type="Proteomes" id="UP000325672">
    <property type="component" value="Unassembled WGS sequence"/>
</dbReference>
<accession>A0A5N6T751</accession>
<dbReference type="GeneID" id="43637594"/>